<dbReference type="InterPro" id="IPR029071">
    <property type="entry name" value="Ubiquitin-like_domsf"/>
</dbReference>
<evidence type="ECO:0000259" key="2">
    <source>
        <dbReference type="PROSITE" id="PS50053"/>
    </source>
</evidence>
<proteinExistence type="predicted"/>
<comment type="caution">
    <text evidence="3">The sequence shown here is derived from an EMBL/GenBank/DDBJ whole genome shotgun (WGS) entry which is preliminary data.</text>
</comment>
<feature type="domain" description="Ubiquitin-like" evidence="2">
    <location>
        <begin position="162"/>
        <end position="237"/>
    </location>
</feature>
<feature type="coiled-coil region" evidence="1">
    <location>
        <begin position="294"/>
        <end position="321"/>
    </location>
</feature>
<dbReference type="Pfam" id="PF00240">
    <property type="entry name" value="ubiquitin"/>
    <property type="match status" value="1"/>
</dbReference>
<reference evidence="3 4" key="1">
    <citation type="journal article" date="2023" name="Commun. Biol.">
        <title>Genome analysis of Parmales, the sister group of diatoms, reveals the evolutionary specialization of diatoms from phago-mixotrophs to photoautotrophs.</title>
        <authorList>
            <person name="Ban H."/>
            <person name="Sato S."/>
            <person name="Yoshikawa S."/>
            <person name="Yamada K."/>
            <person name="Nakamura Y."/>
            <person name="Ichinomiya M."/>
            <person name="Sato N."/>
            <person name="Blanc-Mathieu R."/>
            <person name="Endo H."/>
            <person name="Kuwata A."/>
            <person name="Ogata H."/>
        </authorList>
    </citation>
    <scope>NUCLEOTIDE SEQUENCE [LARGE SCALE GENOMIC DNA]</scope>
</reference>
<protein>
    <recommendedName>
        <fullName evidence="2">Ubiquitin-like domain-containing protein</fullName>
    </recommendedName>
</protein>
<dbReference type="SUPFAM" id="SSF54236">
    <property type="entry name" value="Ubiquitin-like"/>
    <property type="match status" value="1"/>
</dbReference>
<evidence type="ECO:0000313" key="3">
    <source>
        <dbReference type="EMBL" id="GMI51029.1"/>
    </source>
</evidence>
<dbReference type="SMART" id="SM00213">
    <property type="entry name" value="UBQ"/>
    <property type="match status" value="1"/>
</dbReference>
<sequence length="323" mass="35326">MSALALPPPSLPSVCVHHVPAAAAKQDIQLPLPVGDVTVAMLSQAVLEFLKMDPGETVAWVHAPKARPVLPEEVLFPDKGVMYIPVEGGAPEYHGEKNFDRGWDGAQLVVDDDQLFKVDYRNMPRCGDGGRVLKWFEMTEGVTVETKAETKAVAVGSSLGAGRVFVKTLTGRKFAMNVSVDTDSIDSVKAKIQDKVGIPPDQQQLIFEGRPMGDGLLLDNGITYESIIHCVVQLRGGMFHQTSSRAGFLELGGTLPRRTVSVLKGDFNSEDRLEVEICDDETGASLLAKIANPKRETLRKLNEVDAELKKLLEKKRRLEAELE</sequence>
<evidence type="ECO:0000256" key="1">
    <source>
        <dbReference type="SAM" id="Coils"/>
    </source>
</evidence>
<dbReference type="InterPro" id="IPR000626">
    <property type="entry name" value="Ubiquitin-like_dom"/>
</dbReference>
<accession>A0ABQ6N8W1</accession>
<dbReference type="PRINTS" id="PR00348">
    <property type="entry name" value="UBIQUITIN"/>
</dbReference>
<organism evidence="3 4">
    <name type="scientific">Tetraparma gracilis</name>
    <dbReference type="NCBI Taxonomy" id="2962635"/>
    <lineage>
        <taxon>Eukaryota</taxon>
        <taxon>Sar</taxon>
        <taxon>Stramenopiles</taxon>
        <taxon>Ochrophyta</taxon>
        <taxon>Bolidophyceae</taxon>
        <taxon>Parmales</taxon>
        <taxon>Triparmaceae</taxon>
        <taxon>Tetraparma</taxon>
    </lineage>
</organism>
<dbReference type="Gene3D" id="3.10.20.90">
    <property type="entry name" value="Phosphatidylinositol 3-kinase Catalytic Subunit, Chain A, domain 1"/>
    <property type="match status" value="1"/>
</dbReference>
<gene>
    <name evidence="3" type="ORF">TeGR_g12659</name>
</gene>
<name>A0ABQ6N8W1_9STRA</name>
<keyword evidence="4" id="KW-1185">Reference proteome</keyword>
<dbReference type="EMBL" id="BRYB01006527">
    <property type="protein sequence ID" value="GMI51029.1"/>
    <property type="molecule type" value="Genomic_DNA"/>
</dbReference>
<evidence type="ECO:0000313" key="4">
    <source>
        <dbReference type="Proteomes" id="UP001165060"/>
    </source>
</evidence>
<keyword evidence="1" id="KW-0175">Coiled coil</keyword>
<dbReference type="PROSITE" id="PS50053">
    <property type="entry name" value="UBIQUITIN_2"/>
    <property type="match status" value="1"/>
</dbReference>
<dbReference type="InterPro" id="IPR019954">
    <property type="entry name" value="Ubiquitin_CS"/>
</dbReference>
<dbReference type="InterPro" id="IPR050158">
    <property type="entry name" value="Ubiquitin_ubiquitin-like"/>
</dbReference>
<dbReference type="PANTHER" id="PTHR10666">
    <property type="entry name" value="UBIQUITIN"/>
    <property type="match status" value="1"/>
</dbReference>
<dbReference type="PROSITE" id="PS00299">
    <property type="entry name" value="UBIQUITIN_1"/>
    <property type="match status" value="1"/>
</dbReference>
<dbReference type="InterPro" id="IPR019956">
    <property type="entry name" value="Ubiquitin_dom"/>
</dbReference>
<dbReference type="Proteomes" id="UP001165060">
    <property type="component" value="Unassembled WGS sequence"/>
</dbReference>